<evidence type="ECO:0000313" key="2">
    <source>
        <dbReference type="Proteomes" id="UP000287033"/>
    </source>
</evidence>
<organism evidence="1 2">
    <name type="scientific">Chiloscyllium punctatum</name>
    <name type="common">Brownbanded bambooshark</name>
    <name type="synonym">Hemiscyllium punctatum</name>
    <dbReference type="NCBI Taxonomy" id="137246"/>
    <lineage>
        <taxon>Eukaryota</taxon>
        <taxon>Metazoa</taxon>
        <taxon>Chordata</taxon>
        <taxon>Craniata</taxon>
        <taxon>Vertebrata</taxon>
        <taxon>Chondrichthyes</taxon>
        <taxon>Elasmobranchii</taxon>
        <taxon>Galeomorphii</taxon>
        <taxon>Galeoidea</taxon>
        <taxon>Orectolobiformes</taxon>
        <taxon>Hemiscylliidae</taxon>
        <taxon>Chiloscyllium</taxon>
    </lineage>
</organism>
<name>A0A401T5B7_CHIPU</name>
<dbReference type="Proteomes" id="UP000287033">
    <property type="component" value="Unassembled WGS sequence"/>
</dbReference>
<reference evidence="1 2" key="1">
    <citation type="journal article" date="2018" name="Nat. Ecol. Evol.">
        <title>Shark genomes provide insights into elasmobranch evolution and the origin of vertebrates.</title>
        <authorList>
            <person name="Hara Y"/>
            <person name="Yamaguchi K"/>
            <person name="Onimaru K"/>
            <person name="Kadota M"/>
            <person name="Koyanagi M"/>
            <person name="Keeley SD"/>
            <person name="Tatsumi K"/>
            <person name="Tanaka K"/>
            <person name="Motone F"/>
            <person name="Kageyama Y"/>
            <person name="Nozu R"/>
            <person name="Adachi N"/>
            <person name="Nishimura O"/>
            <person name="Nakagawa R"/>
            <person name="Tanegashima C"/>
            <person name="Kiyatake I"/>
            <person name="Matsumoto R"/>
            <person name="Murakumo K"/>
            <person name="Nishida K"/>
            <person name="Terakita A"/>
            <person name="Kuratani S"/>
            <person name="Sato K"/>
            <person name="Hyodo S Kuraku.S."/>
        </authorList>
    </citation>
    <scope>NUCLEOTIDE SEQUENCE [LARGE SCALE GENOMIC DNA]</scope>
</reference>
<dbReference type="EMBL" id="BEZZ01001064">
    <property type="protein sequence ID" value="GCC37829.1"/>
    <property type="molecule type" value="Genomic_DNA"/>
</dbReference>
<keyword evidence="2" id="KW-1185">Reference proteome</keyword>
<protein>
    <submittedName>
        <fullName evidence="1">Uncharacterized protein</fullName>
    </submittedName>
</protein>
<comment type="caution">
    <text evidence="1">The sequence shown here is derived from an EMBL/GenBank/DDBJ whole genome shotgun (WGS) entry which is preliminary data.</text>
</comment>
<evidence type="ECO:0000313" key="1">
    <source>
        <dbReference type="EMBL" id="GCC37829.1"/>
    </source>
</evidence>
<sequence>MEQRADRAAGLCDGRRVGIEPQAIANGTEWGSGCSPLLADQILDTAAGHCSGSRVVIGPQAVVRNHYVEGATGYCKENRLELGPQSVARGTERELGHRPLLGNQSGDRATCCCWGTLLGSCRMLGEAACRVGNGSEAIARETVGFRTPAVARTERGSGHRPLGGEQSVVQAAGRC</sequence>
<gene>
    <name evidence="1" type="ORF">chiPu_0016336</name>
</gene>
<dbReference type="AlphaFoldDB" id="A0A401T5B7"/>
<accession>A0A401T5B7</accession>
<proteinExistence type="predicted"/>